<sequence>MDSWLVEHRHVHPNSRRRPRGGRWLPRLAWFSLLVLLLAALLLAGAGPAYRLELLPLGSAFDMLRRGVYLSAAAAALGLLALIAATFCRRLQPALIGGVVVVATAAMLAVPWLHWQRAQTAPPIHDITTDTENPPAFEALAAAREAAPNAVEYPGESVARQQREAYPDIQPMILDVPLNLARDVAEAAALDMGWQLAHNSLTRIEATDTTTWFGFKDDIVIRLSEDDDGIRLDVRSASRMGRGDVGANAARIRAYFEAVERRLD</sequence>
<comment type="caution">
    <text evidence="2">The sequence shown here is derived from an EMBL/GenBank/DDBJ whole genome shotgun (WGS) entry which is preliminary data.</text>
</comment>
<proteinExistence type="predicted"/>
<dbReference type="InterPro" id="IPR010865">
    <property type="entry name" value="DUF1499"/>
</dbReference>
<keyword evidence="1" id="KW-1133">Transmembrane helix</keyword>
<name>A0ABS9B420_9GAMM</name>
<dbReference type="Pfam" id="PF07386">
    <property type="entry name" value="DUF1499"/>
    <property type="match status" value="1"/>
</dbReference>
<feature type="transmembrane region" description="Helical" evidence="1">
    <location>
        <begin position="67"/>
        <end position="87"/>
    </location>
</feature>
<gene>
    <name evidence="2" type="ORF">HOP60_07950</name>
</gene>
<evidence type="ECO:0000256" key="1">
    <source>
        <dbReference type="SAM" id="Phobius"/>
    </source>
</evidence>
<protein>
    <submittedName>
        <fullName evidence="2">DUF1499 domain-containing protein</fullName>
    </submittedName>
</protein>
<dbReference type="EMBL" id="JABFTQ010000004">
    <property type="protein sequence ID" value="MCE8046663.1"/>
    <property type="molecule type" value="Genomic_DNA"/>
</dbReference>
<accession>A0ABS9B420</accession>
<keyword evidence="3" id="KW-1185">Reference proteome</keyword>
<organism evidence="2 3">
    <name type="scientific">Billgrantia desiderata</name>
    <dbReference type="NCBI Taxonomy" id="52021"/>
    <lineage>
        <taxon>Bacteria</taxon>
        <taxon>Pseudomonadati</taxon>
        <taxon>Pseudomonadota</taxon>
        <taxon>Gammaproteobacteria</taxon>
        <taxon>Oceanospirillales</taxon>
        <taxon>Halomonadaceae</taxon>
        <taxon>Billgrantia</taxon>
    </lineage>
</organism>
<keyword evidence="1" id="KW-0472">Membrane</keyword>
<keyword evidence="1" id="KW-0812">Transmembrane</keyword>
<dbReference type="Proteomes" id="UP001320154">
    <property type="component" value="Unassembled WGS sequence"/>
</dbReference>
<evidence type="ECO:0000313" key="2">
    <source>
        <dbReference type="EMBL" id="MCE8046663.1"/>
    </source>
</evidence>
<reference evidence="2 3" key="1">
    <citation type="journal article" date="2021" name="Front. Microbiol.">
        <title>Aerobic Denitrification and Heterotrophic Sulfur Oxidation in the Genus Halomonas Revealed by Six Novel Species Characterizations and Genome-Based Analysis.</title>
        <authorList>
            <person name="Wang L."/>
            <person name="Shao Z."/>
        </authorList>
    </citation>
    <scope>NUCLEOTIDE SEQUENCE [LARGE SCALE GENOMIC DNA]</scope>
    <source>
        <strain evidence="2 3">MCCC 1A05748</strain>
    </source>
</reference>
<evidence type="ECO:0000313" key="3">
    <source>
        <dbReference type="Proteomes" id="UP001320154"/>
    </source>
</evidence>
<feature type="transmembrane region" description="Helical" evidence="1">
    <location>
        <begin position="94"/>
        <end position="115"/>
    </location>
</feature>